<name>A0ABV3U9S4_9GAMM</name>
<keyword evidence="3" id="KW-1185">Reference proteome</keyword>
<dbReference type="Gene3D" id="3.10.129.10">
    <property type="entry name" value="Hotdog Thioesterase"/>
    <property type="match status" value="1"/>
</dbReference>
<evidence type="ECO:0000259" key="1">
    <source>
        <dbReference type="Pfam" id="PF09500"/>
    </source>
</evidence>
<proteinExistence type="predicted"/>
<comment type="caution">
    <text evidence="2">The sequence shown here is derived from an EMBL/GenBank/DDBJ whole genome shotgun (WGS) entry which is preliminary data.</text>
</comment>
<dbReference type="InterPro" id="IPR012660">
    <property type="entry name" value="YiiD_C"/>
</dbReference>
<dbReference type="RefSeq" id="WP_301027606.1">
    <property type="nucleotide sequence ID" value="NZ_JBFRYA010000014.1"/>
</dbReference>
<evidence type="ECO:0000313" key="3">
    <source>
        <dbReference type="Proteomes" id="UP001557485"/>
    </source>
</evidence>
<gene>
    <name evidence="2" type="ORF">AB4876_14970</name>
</gene>
<protein>
    <submittedName>
        <fullName evidence="2">YiiD C-terminal domain-containing protein</fullName>
    </submittedName>
</protein>
<dbReference type="NCBIfam" id="TIGR02447">
    <property type="entry name" value="yiiD_Cterm"/>
    <property type="match status" value="1"/>
</dbReference>
<reference evidence="2 3" key="1">
    <citation type="journal article" date="2011" name="Int. J. Syst. Evol. Microbiol.">
        <title>Zhongshania antarctica gen. nov., sp. nov. and Zhongshania guokunii sp. nov., gammaproteobacteria respectively isolated from coastal attached (fast) ice and surface seawater of the Antarctic.</title>
        <authorList>
            <person name="Li H.J."/>
            <person name="Zhang X.Y."/>
            <person name="Chen C.X."/>
            <person name="Zhang Y.J."/>
            <person name="Gao Z.M."/>
            <person name="Yu Y."/>
            <person name="Chen X.L."/>
            <person name="Chen B."/>
            <person name="Zhang Y.Z."/>
        </authorList>
    </citation>
    <scope>NUCLEOTIDE SEQUENCE [LARGE SCALE GENOMIC DNA]</scope>
    <source>
        <strain evidence="2 3">ZS6-22T</strain>
    </source>
</reference>
<dbReference type="Proteomes" id="UP001557485">
    <property type="component" value="Unassembled WGS sequence"/>
</dbReference>
<organism evidence="2 3">
    <name type="scientific">Zhongshania guokunii</name>
    <dbReference type="NCBI Taxonomy" id="641783"/>
    <lineage>
        <taxon>Bacteria</taxon>
        <taxon>Pseudomonadati</taxon>
        <taxon>Pseudomonadota</taxon>
        <taxon>Gammaproteobacteria</taxon>
        <taxon>Cellvibrionales</taxon>
        <taxon>Spongiibacteraceae</taxon>
        <taxon>Zhongshania</taxon>
    </lineage>
</organism>
<dbReference type="EMBL" id="JBFRYA010000014">
    <property type="protein sequence ID" value="MEX1670220.1"/>
    <property type="molecule type" value="Genomic_DNA"/>
</dbReference>
<dbReference type="Pfam" id="PF09500">
    <property type="entry name" value="YiiD_C"/>
    <property type="match status" value="1"/>
</dbReference>
<accession>A0ABV3U9S4</accession>
<sequence>MNGRALDDFIAQYLPTAQHMELSVKHYDGKSLSVHAPLAPSINDKLTAFGGSIYCVAVMACWGMTYLRCVDYGLDPDIVVAEASIEYLKPVTGDIIGSSIVVDEEKWQHFFKRFEERGRAKIDLQSEILVDGEVAVRFKGLYAIVGVK</sequence>
<feature type="domain" description="Thioesterase putative" evidence="1">
    <location>
        <begin position="5"/>
        <end position="144"/>
    </location>
</feature>
<dbReference type="InterPro" id="IPR029069">
    <property type="entry name" value="HotDog_dom_sf"/>
</dbReference>
<evidence type="ECO:0000313" key="2">
    <source>
        <dbReference type="EMBL" id="MEX1670220.1"/>
    </source>
</evidence>
<dbReference type="SUPFAM" id="SSF54637">
    <property type="entry name" value="Thioesterase/thiol ester dehydrase-isomerase"/>
    <property type="match status" value="1"/>
</dbReference>